<comment type="caution">
    <text evidence="2">The sequence shown here is derived from an EMBL/GenBank/DDBJ whole genome shotgun (WGS) entry which is preliminary data.</text>
</comment>
<evidence type="ECO:0000313" key="3">
    <source>
        <dbReference type="Proteomes" id="UP001066276"/>
    </source>
</evidence>
<keyword evidence="3" id="KW-1185">Reference proteome</keyword>
<feature type="region of interest" description="Disordered" evidence="1">
    <location>
        <begin position="39"/>
        <end position="112"/>
    </location>
</feature>
<evidence type="ECO:0000313" key="2">
    <source>
        <dbReference type="EMBL" id="KAJ1150357.1"/>
    </source>
</evidence>
<organism evidence="2 3">
    <name type="scientific">Pleurodeles waltl</name>
    <name type="common">Iberian ribbed newt</name>
    <dbReference type="NCBI Taxonomy" id="8319"/>
    <lineage>
        <taxon>Eukaryota</taxon>
        <taxon>Metazoa</taxon>
        <taxon>Chordata</taxon>
        <taxon>Craniata</taxon>
        <taxon>Vertebrata</taxon>
        <taxon>Euteleostomi</taxon>
        <taxon>Amphibia</taxon>
        <taxon>Batrachia</taxon>
        <taxon>Caudata</taxon>
        <taxon>Salamandroidea</taxon>
        <taxon>Salamandridae</taxon>
        <taxon>Pleurodelinae</taxon>
        <taxon>Pleurodeles</taxon>
    </lineage>
</organism>
<feature type="compositionally biased region" description="Basic residues" evidence="1">
    <location>
        <begin position="82"/>
        <end position="91"/>
    </location>
</feature>
<proteinExistence type="predicted"/>
<name>A0AAV7RCC5_PLEWA</name>
<evidence type="ECO:0000256" key="1">
    <source>
        <dbReference type="SAM" id="MobiDB-lite"/>
    </source>
</evidence>
<protein>
    <submittedName>
        <fullName evidence="2">Uncharacterized protein</fullName>
    </submittedName>
</protein>
<gene>
    <name evidence="2" type="ORF">NDU88_003151</name>
</gene>
<dbReference type="Proteomes" id="UP001066276">
    <property type="component" value="Chromosome 5"/>
</dbReference>
<dbReference type="AlphaFoldDB" id="A0AAV7RCC5"/>
<accession>A0AAV7RCC5</accession>
<dbReference type="EMBL" id="JANPWB010000009">
    <property type="protein sequence ID" value="KAJ1150357.1"/>
    <property type="molecule type" value="Genomic_DNA"/>
</dbReference>
<reference evidence="2" key="1">
    <citation type="journal article" date="2022" name="bioRxiv">
        <title>Sequencing and chromosome-scale assembly of the giantPleurodeles waltlgenome.</title>
        <authorList>
            <person name="Brown T."/>
            <person name="Elewa A."/>
            <person name="Iarovenko S."/>
            <person name="Subramanian E."/>
            <person name="Araus A.J."/>
            <person name="Petzold A."/>
            <person name="Susuki M."/>
            <person name="Suzuki K.-i.T."/>
            <person name="Hayashi T."/>
            <person name="Toyoda A."/>
            <person name="Oliveira C."/>
            <person name="Osipova E."/>
            <person name="Leigh N.D."/>
            <person name="Simon A."/>
            <person name="Yun M.H."/>
        </authorList>
    </citation>
    <scope>NUCLEOTIDE SEQUENCE</scope>
    <source>
        <strain evidence="2">20211129_DDA</strain>
        <tissue evidence="2">Liver</tissue>
    </source>
</reference>
<sequence>MEEDQVVEQQDDLERMIAHMLAEALKHGKDWLRAKMVDTSEESRAHEAPALANLPDEVGATERSSPPSQKASKRQKSEGKPARKTAKRPRVAVRSTEEDTAPKPGSSIARAPAEGEHISKINQECFKSLAPLLLRGNVVVTEGIAPLDRQGSTHATAREHHSLGDPLAAWSATTKVPDTTLNMGNAPESCTRPSLGAPSMTTKAAGLATAIPLTVKEHIWRKEFIDIFTLLELQLEGLDLTVCDKKDDDRRERKRARKERNF</sequence>